<comment type="caution">
    <text evidence="1">The sequence shown here is derived from an EMBL/GenBank/DDBJ whole genome shotgun (WGS) entry which is preliminary data.</text>
</comment>
<dbReference type="Gene3D" id="3.40.50.300">
    <property type="entry name" value="P-loop containing nucleotide triphosphate hydrolases"/>
    <property type="match status" value="1"/>
</dbReference>
<dbReference type="SUPFAM" id="SSF53795">
    <property type="entry name" value="PEP carboxykinase-like"/>
    <property type="match status" value="1"/>
</dbReference>
<reference evidence="1 2" key="1">
    <citation type="submission" date="2019-10" db="EMBL/GenBank/DDBJ databases">
        <title>Description of Paenibacillus pedi sp. nov.</title>
        <authorList>
            <person name="Carlier A."/>
            <person name="Qi S."/>
        </authorList>
    </citation>
    <scope>NUCLEOTIDE SEQUENCE [LARGE SCALE GENOMIC DNA]</scope>
    <source>
        <strain evidence="1 2">LMG 31457</strain>
    </source>
</reference>
<gene>
    <name evidence="1" type="ORF">GC097_09350</name>
</gene>
<proteinExistence type="predicted"/>
<evidence type="ECO:0000313" key="2">
    <source>
        <dbReference type="Proteomes" id="UP000618579"/>
    </source>
</evidence>
<dbReference type="Proteomes" id="UP000618579">
    <property type="component" value="Unassembled WGS sequence"/>
</dbReference>
<dbReference type="InterPro" id="IPR027417">
    <property type="entry name" value="P-loop_NTPase"/>
</dbReference>
<name>A0ABX1ZK65_9BACL</name>
<dbReference type="EMBL" id="WHNZ01000017">
    <property type="protein sequence ID" value="NOV00221.1"/>
    <property type="molecule type" value="Genomic_DNA"/>
</dbReference>
<protein>
    <submittedName>
        <fullName evidence="1">Aldolase</fullName>
    </submittedName>
</protein>
<dbReference type="RefSeq" id="WP_171683082.1">
    <property type="nucleotide sequence ID" value="NZ_WHNZ01000017.1"/>
</dbReference>
<sequence>MLEIKQKLIYKAFGLTISSDMDLPELIKMSEQQEAADIEICMDEDITRLFFELSDNPNQFLVKENLIMFHIPGLATFSIQEGKRIAFAPMKEAEQGEIRLLVLGTCMGAILMQRKIFPLHGSALAIHGKAYAIVGDSGAGKSTLASAFLNQGYQLLSDDVIAVSLSQDNIPYVTPSYPQQKLWQDSLTKFGMESSNYQSLYGRVDKYYVPVSTNYFTESLPLAGVIELVKTENDAIAIRRIEKLDRFYPLFYHTYRNIFIQGLGLTDWHFKTSASILQHIHMFQLSRPVSGFTAPQLVSTILETLNLGGINHD</sequence>
<accession>A0ABX1ZK65</accession>
<keyword evidence="2" id="KW-1185">Reference proteome</keyword>
<organism evidence="1 2">
    <name type="scientific">Paenibacillus planticolens</name>
    <dbReference type="NCBI Taxonomy" id="2654976"/>
    <lineage>
        <taxon>Bacteria</taxon>
        <taxon>Bacillati</taxon>
        <taxon>Bacillota</taxon>
        <taxon>Bacilli</taxon>
        <taxon>Bacillales</taxon>
        <taxon>Paenibacillaceae</taxon>
        <taxon>Paenibacillus</taxon>
    </lineage>
</organism>
<evidence type="ECO:0000313" key="1">
    <source>
        <dbReference type="EMBL" id="NOV00221.1"/>
    </source>
</evidence>